<sequence>MVPSFGMIAAHRFGLGPRPGEPPPEDVDALMAQVQRGVAETCPFPYDGIDGRRASFAQFRTLFRANQDAKKNGTVRKVGDRSVNPYEIGLTAASLRDQHLKIRHAVQSPNGFFERLALFWCDHFAVSAGKSSVMRVLVGLYEAEALRPNLAGSFAQLLTAATLHPAMLIYLDQTKSVGPSSVYGVKKGLGLNENLGRELLELHTMGAGNGYTQDDVRAAAYVLTGLDSESWKFRLAYREDRAEPGSHRVLGTNYGGPVRRLEDVRLLLSDLAGKEATRRHICRKLVVHFIADDPPTEVVEAMVAAWSASGGNLPDVYQAMLEHPRSWEQEGQKARQPYDFVVAGLRALNVPGDALAPVRVADVPPMTVAGAETGTMTEPAAPAMAQPVAGNAMDMGNSGAGVEKSPPVAMSETGGAGLVAAPTADGRNPFRANPYSVGALTRLGQPMWKPASPAGWDEKLASWITASQLTERIAWSRALAARFGEGQDPRRLLQATLGDLARDDTIQVVARAPSREIGLAMVLASPEFNRR</sequence>
<evidence type="ECO:0008006" key="3">
    <source>
        <dbReference type="Google" id="ProtNLM"/>
    </source>
</evidence>
<proteinExistence type="predicted"/>
<keyword evidence="2" id="KW-1185">Reference proteome</keyword>
<evidence type="ECO:0000313" key="2">
    <source>
        <dbReference type="Proteomes" id="UP000219167"/>
    </source>
</evidence>
<dbReference type="RefSeq" id="WP_097138222.1">
    <property type="nucleotide sequence ID" value="NZ_OBQD01000005.1"/>
</dbReference>
<evidence type="ECO:0000313" key="1">
    <source>
        <dbReference type="EMBL" id="SOC38323.1"/>
    </source>
</evidence>
<accession>A0A285U9A8</accession>
<dbReference type="AlphaFoldDB" id="A0A285U9A8"/>
<gene>
    <name evidence="1" type="ORF">SAMN05892877_10583</name>
</gene>
<dbReference type="Proteomes" id="UP000219167">
    <property type="component" value="Unassembled WGS sequence"/>
</dbReference>
<reference evidence="1 2" key="1">
    <citation type="submission" date="2017-08" db="EMBL/GenBank/DDBJ databases">
        <authorList>
            <person name="de Groot N.N."/>
        </authorList>
    </citation>
    <scope>NUCLEOTIDE SEQUENCE [LARGE SCALE GENOMIC DNA]</scope>
    <source>
        <strain evidence="1 2">JC85</strain>
    </source>
</reference>
<dbReference type="InterPro" id="IPR014917">
    <property type="entry name" value="DUF1800"/>
</dbReference>
<dbReference type="EMBL" id="OBQD01000005">
    <property type="protein sequence ID" value="SOC38323.1"/>
    <property type="molecule type" value="Genomic_DNA"/>
</dbReference>
<organism evidence="1 2">
    <name type="scientific">Rhizobium subbaraonis</name>
    <dbReference type="NCBI Taxonomy" id="908946"/>
    <lineage>
        <taxon>Bacteria</taxon>
        <taxon>Pseudomonadati</taxon>
        <taxon>Pseudomonadota</taxon>
        <taxon>Alphaproteobacteria</taxon>
        <taxon>Hyphomicrobiales</taxon>
        <taxon>Rhizobiaceae</taxon>
        <taxon>Rhizobium/Agrobacterium group</taxon>
        <taxon>Rhizobium</taxon>
    </lineage>
</organism>
<dbReference type="OrthoDB" id="9772295at2"/>
<name>A0A285U9A8_9HYPH</name>
<protein>
    <recommendedName>
        <fullName evidence="3">DUF1800 domain-containing protein</fullName>
    </recommendedName>
</protein>
<dbReference type="Pfam" id="PF08811">
    <property type="entry name" value="DUF1800"/>
    <property type="match status" value="1"/>
</dbReference>